<dbReference type="PROSITE" id="PS50829">
    <property type="entry name" value="GYF"/>
    <property type="match status" value="1"/>
</dbReference>
<dbReference type="Pfam" id="PF02213">
    <property type="entry name" value="GYF"/>
    <property type="match status" value="1"/>
</dbReference>
<dbReference type="PANTHER" id="PTHR14445:SF36">
    <property type="entry name" value="FI03272P-RELATED"/>
    <property type="match status" value="1"/>
</dbReference>
<feature type="compositionally biased region" description="Low complexity" evidence="1">
    <location>
        <begin position="454"/>
        <end position="466"/>
    </location>
</feature>
<feature type="compositionally biased region" description="Polar residues" evidence="1">
    <location>
        <begin position="311"/>
        <end position="324"/>
    </location>
</feature>
<evidence type="ECO:0000256" key="1">
    <source>
        <dbReference type="SAM" id="MobiDB-lite"/>
    </source>
</evidence>
<dbReference type="InterPro" id="IPR035445">
    <property type="entry name" value="GYF-like_dom_sf"/>
</dbReference>
<feature type="region of interest" description="Disordered" evidence="1">
    <location>
        <begin position="619"/>
        <end position="692"/>
    </location>
</feature>
<feature type="compositionally biased region" description="Low complexity" evidence="1">
    <location>
        <begin position="1023"/>
        <end position="1057"/>
    </location>
</feature>
<feature type="region of interest" description="Disordered" evidence="1">
    <location>
        <begin position="1181"/>
        <end position="1204"/>
    </location>
</feature>
<dbReference type="SUPFAM" id="SSF55277">
    <property type="entry name" value="GYF domain"/>
    <property type="match status" value="1"/>
</dbReference>
<feature type="compositionally biased region" description="Low complexity" evidence="1">
    <location>
        <begin position="277"/>
        <end position="293"/>
    </location>
</feature>
<dbReference type="InParanoid" id="A0A0C3E2V9"/>
<sequence>MTTTMHFGPEWMRAKPQTPGRQHPPPSPPPPPQTTSMSQQTPTSTYSSLVTSAVQEQEKPDESRPFRYTKEEMLRIYKEGGGKGGLGLEVERWEGIVHELGNEPAGLREMDDAEKKLFAGPLNSEIRRRQSTDLINALSSPSDRSRLIHSNGGGGGPARDRFGSLMSRRRESTDQPVPTPRKLTLSTTQGGSSTPREALPSPRNRMGTFSSGFDGVLNSGDSWSKRRPSVNITGPGGGLSARDDDKDEVPRRSDTKEEGIPTSDRPRASPTGTNQQPSSGSPDIPSPGNGSPSALSSDSMVQGLTDVSVGEPNNPNPDQQTSAINPPVTGPPPGLADPASIEWSYLDPQGQEQGPFRADVMQKWFDEGYFAPELPMRRTHLDNDWVPVGILERRANGGKIFLVQPPAVNGPPGLSLRTESLQSYPPTHDHSPFNGYQPVPQRAIRSATLDASYLGTTSPSESPSSSLGGGRFGSGSPDASAFNGRSGNGIYSGDPNFGGRALSARASFQDPTVDPRLSFNNSAPGMTSLFDTYGNHNGGSPWPTAVGPLNQGFNGGERRSFSNGYSGMGSNIIVPDVSVNQVCGFNQESINDAAYNGMGSLSSRHDSPLARQVVEVNGLSGSQHPQSQYPQTSSASFPSAQQHQAMTPFGDVSTQASSSPHVQHTPASAVQPSATSPWPDPSPIRRTRTFDAPATPPVVPPAHAQQGSNWARPNQPLQMAAKVKDPSPWLIASVGGADDVWKEVPGPNSLTFSNLGQHNKLHEQGEDDIGLSVSPIEEEALLATSLEAPAIEPAVAPMVLIDIPEPAKPPSAGADPQVASKPRGKSTARDVQTSLVQKAAPPALAQTINKGPSPTPTPKSAWSTEDELKKARPAVTLSLREIQEAEAKKAETRKAAEKERERLARVNAAANPDDSQPFTTSWGLPTSQTGTRNATSKDTPTSSPMATTSSGPVWTNAVTTSATKKSMKEIQEEEERRKKAAMKESVASAASRRAYAETAFKVVPSAQSTGGSAWTTVGSNGKAATPAAAPTRPVMPAPTSTATGAPTTATGSRQNGTAMRPATAVIAAAPKPAATPRVEEFPIIPSNDFLKWMAESLKGLNSSVNLEEITSMLLSFPLDPDPSTIEIISDLIYANSTTLDGRRFASEYVNKRKVDAAARRATAGTAGNGSKPVSIADVVKTQPKPAQQEWGFKVVNKKKKSGRT</sequence>
<feature type="compositionally biased region" description="Low complexity" evidence="1">
    <location>
        <begin position="939"/>
        <end position="952"/>
    </location>
</feature>
<feature type="region of interest" description="Disordered" evidence="1">
    <location>
        <begin position="453"/>
        <end position="487"/>
    </location>
</feature>
<dbReference type="PANTHER" id="PTHR14445">
    <property type="entry name" value="GRB10 INTERACTING GYF PROTEIN"/>
    <property type="match status" value="1"/>
</dbReference>
<dbReference type="InterPro" id="IPR003169">
    <property type="entry name" value="GYF"/>
</dbReference>
<feature type="domain" description="GYF" evidence="2">
    <location>
        <begin position="340"/>
        <end position="389"/>
    </location>
</feature>
<protein>
    <recommendedName>
        <fullName evidence="2">GYF domain-containing protein</fullName>
    </recommendedName>
</protein>
<keyword evidence="4" id="KW-1185">Reference proteome</keyword>
<accession>A0A0C3E2V9</accession>
<feature type="region of interest" description="Disordered" evidence="1">
    <location>
        <begin position="1"/>
        <end position="69"/>
    </location>
</feature>
<dbReference type="OrthoDB" id="6415790at2759"/>
<feature type="compositionally biased region" description="Low complexity" evidence="1">
    <location>
        <begin position="34"/>
        <end position="48"/>
    </location>
</feature>
<feature type="region of interest" description="Disordered" evidence="1">
    <location>
        <begin position="1017"/>
        <end position="1057"/>
    </location>
</feature>
<dbReference type="FunCoup" id="A0A0C3E2V9">
    <property type="interactions" value="296"/>
</dbReference>
<feature type="compositionally biased region" description="Pro residues" evidence="1">
    <location>
        <begin position="22"/>
        <end position="33"/>
    </location>
</feature>
<dbReference type="Gene3D" id="3.30.1490.40">
    <property type="match status" value="1"/>
</dbReference>
<dbReference type="SMART" id="SM00444">
    <property type="entry name" value="GYF"/>
    <property type="match status" value="1"/>
</dbReference>
<feature type="compositionally biased region" description="Polar residues" evidence="1">
    <location>
        <begin position="846"/>
        <end position="863"/>
    </location>
</feature>
<proteinExistence type="predicted"/>
<reference evidence="4" key="2">
    <citation type="submission" date="2015-01" db="EMBL/GenBank/DDBJ databases">
        <title>Evolutionary Origins and Diversification of the Mycorrhizal Mutualists.</title>
        <authorList>
            <consortium name="DOE Joint Genome Institute"/>
            <consortium name="Mycorrhizal Genomics Consortium"/>
            <person name="Kohler A."/>
            <person name="Kuo A."/>
            <person name="Nagy L.G."/>
            <person name="Floudas D."/>
            <person name="Copeland A."/>
            <person name="Barry K.W."/>
            <person name="Cichocki N."/>
            <person name="Veneault-Fourrey C."/>
            <person name="LaButti K."/>
            <person name="Lindquist E.A."/>
            <person name="Lipzen A."/>
            <person name="Lundell T."/>
            <person name="Morin E."/>
            <person name="Murat C."/>
            <person name="Riley R."/>
            <person name="Ohm R."/>
            <person name="Sun H."/>
            <person name="Tunlid A."/>
            <person name="Henrissat B."/>
            <person name="Grigoriev I.V."/>
            <person name="Hibbett D.S."/>
            <person name="Martin F."/>
        </authorList>
    </citation>
    <scope>NUCLEOTIDE SEQUENCE [LARGE SCALE GENOMIC DNA]</scope>
    <source>
        <strain evidence="4">Foug A</strain>
    </source>
</reference>
<reference evidence="3 4" key="1">
    <citation type="submission" date="2014-04" db="EMBL/GenBank/DDBJ databases">
        <authorList>
            <consortium name="DOE Joint Genome Institute"/>
            <person name="Kuo A."/>
            <person name="Kohler A."/>
            <person name="Nagy L.G."/>
            <person name="Floudas D."/>
            <person name="Copeland A."/>
            <person name="Barry K.W."/>
            <person name="Cichocki N."/>
            <person name="Veneault-Fourrey C."/>
            <person name="LaButti K."/>
            <person name="Lindquist E.A."/>
            <person name="Lipzen A."/>
            <person name="Lundell T."/>
            <person name="Morin E."/>
            <person name="Murat C."/>
            <person name="Sun H."/>
            <person name="Tunlid A."/>
            <person name="Henrissat B."/>
            <person name="Grigoriev I.V."/>
            <person name="Hibbett D.S."/>
            <person name="Martin F."/>
            <person name="Nordberg H.P."/>
            <person name="Cantor M.N."/>
            <person name="Hua S.X."/>
        </authorList>
    </citation>
    <scope>NUCLEOTIDE SEQUENCE [LARGE SCALE GENOMIC DNA]</scope>
    <source>
        <strain evidence="3 4">Foug A</strain>
    </source>
</reference>
<dbReference type="HOGENOM" id="CLU_269914_0_0_1"/>
<feature type="compositionally biased region" description="Basic and acidic residues" evidence="1">
    <location>
        <begin position="888"/>
        <end position="904"/>
    </location>
</feature>
<feature type="compositionally biased region" description="Basic and acidic residues" evidence="1">
    <location>
        <begin position="56"/>
        <end position="69"/>
    </location>
</feature>
<feature type="compositionally biased region" description="Polar residues" evidence="1">
    <location>
        <begin position="913"/>
        <end position="938"/>
    </location>
</feature>
<feature type="region of interest" description="Disordered" evidence="1">
    <location>
        <begin position="806"/>
        <end position="875"/>
    </location>
</feature>
<feature type="compositionally biased region" description="Basic and acidic residues" evidence="1">
    <location>
        <begin position="241"/>
        <end position="267"/>
    </location>
</feature>
<dbReference type="EMBL" id="KN822014">
    <property type="protein sequence ID" value="KIM67105.1"/>
    <property type="molecule type" value="Genomic_DNA"/>
</dbReference>
<feature type="compositionally biased region" description="Basic residues" evidence="1">
    <location>
        <begin position="1195"/>
        <end position="1204"/>
    </location>
</feature>
<feature type="compositionally biased region" description="Low complexity" evidence="1">
    <location>
        <begin position="183"/>
        <end position="194"/>
    </location>
</feature>
<dbReference type="GO" id="GO:0005829">
    <property type="term" value="C:cytosol"/>
    <property type="evidence" value="ECO:0007669"/>
    <property type="project" value="TreeGrafter"/>
</dbReference>
<feature type="compositionally biased region" description="Basic and acidic residues" evidence="1">
    <location>
        <begin position="158"/>
        <end position="173"/>
    </location>
</feature>
<feature type="compositionally biased region" description="Basic and acidic residues" evidence="1">
    <location>
        <begin position="966"/>
        <end position="977"/>
    </location>
</feature>
<gene>
    <name evidence="3" type="ORF">SCLCIDRAFT_1210586</name>
</gene>
<dbReference type="CDD" id="cd00072">
    <property type="entry name" value="GYF"/>
    <property type="match status" value="1"/>
</dbReference>
<evidence type="ECO:0000259" key="2">
    <source>
        <dbReference type="PROSITE" id="PS50829"/>
    </source>
</evidence>
<organism evidence="3 4">
    <name type="scientific">Scleroderma citrinum Foug A</name>
    <dbReference type="NCBI Taxonomy" id="1036808"/>
    <lineage>
        <taxon>Eukaryota</taxon>
        <taxon>Fungi</taxon>
        <taxon>Dikarya</taxon>
        <taxon>Basidiomycota</taxon>
        <taxon>Agaricomycotina</taxon>
        <taxon>Agaricomycetes</taxon>
        <taxon>Agaricomycetidae</taxon>
        <taxon>Boletales</taxon>
        <taxon>Sclerodermatineae</taxon>
        <taxon>Sclerodermataceae</taxon>
        <taxon>Scleroderma</taxon>
    </lineage>
</organism>
<evidence type="ECO:0000313" key="3">
    <source>
        <dbReference type="EMBL" id="KIM67105.1"/>
    </source>
</evidence>
<dbReference type="Proteomes" id="UP000053989">
    <property type="component" value="Unassembled WGS sequence"/>
</dbReference>
<dbReference type="InterPro" id="IPR051640">
    <property type="entry name" value="GRB10-interact_GYF"/>
</dbReference>
<feature type="region of interest" description="Disordered" evidence="1">
    <location>
        <begin position="888"/>
        <end position="984"/>
    </location>
</feature>
<dbReference type="AlphaFoldDB" id="A0A0C3E2V9"/>
<feature type="region of interest" description="Disordered" evidence="1">
    <location>
        <begin position="137"/>
        <end position="339"/>
    </location>
</feature>
<dbReference type="STRING" id="1036808.A0A0C3E2V9"/>
<feature type="compositionally biased region" description="Polar residues" evidence="1">
    <location>
        <begin position="652"/>
        <end position="676"/>
    </location>
</feature>
<evidence type="ECO:0000313" key="4">
    <source>
        <dbReference type="Proteomes" id="UP000053989"/>
    </source>
</evidence>
<feature type="compositionally biased region" description="Polar residues" evidence="1">
    <location>
        <begin position="619"/>
        <end position="645"/>
    </location>
</feature>
<name>A0A0C3E2V9_9AGAM</name>